<dbReference type="GO" id="GO:0005524">
    <property type="term" value="F:ATP binding"/>
    <property type="evidence" value="ECO:0007669"/>
    <property type="project" value="UniProtKB-KW"/>
</dbReference>
<evidence type="ECO:0000313" key="7">
    <source>
        <dbReference type="EMBL" id="VAW43393.1"/>
    </source>
</evidence>
<dbReference type="GO" id="GO:0005829">
    <property type="term" value="C:cytosol"/>
    <property type="evidence" value="ECO:0007669"/>
    <property type="project" value="TreeGrafter"/>
</dbReference>
<dbReference type="GO" id="GO:0006431">
    <property type="term" value="P:methionyl-tRNA aminoacylation"/>
    <property type="evidence" value="ECO:0007669"/>
    <property type="project" value="TreeGrafter"/>
</dbReference>
<gene>
    <name evidence="7" type="ORF">MNBD_CHLOROFLEXI01-5338</name>
</gene>
<dbReference type="PANTHER" id="PTHR45765">
    <property type="entry name" value="METHIONINE--TRNA LIGASE"/>
    <property type="match status" value="1"/>
</dbReference>
<proteinExistence type="predicted"/>
<organism evidence="7">
    <name type="scientific">hydrothermal vent metagenome</name>
    <dbReference type="NCBI Taxonomy" id="652676"/>
    <lineage>
        <taxon>unclassified sequences</taxon>
        <taxon>metagenomes</taxon>
        <taxon>ecological metagenomes</taxon>
    </lineage>
</organism>
<evidence type="ECO:0000256" key="4">
    <source>
        <dbReference type="ARBA" id="ARBA00022917"/>
    </source>
</evidence>
<accession>A0A3B0VTD2</accession>
<dbReference type="SUPFAM" id="SSF52374">
    <property type="entry name" value="Nucleotidylyl transferase"/>
    <property type="match status" value="1"/>
</dbReference>
<sequence>MEKEYILVSVAWPYANADIHQGNVTGSYLPADIYARYHRLRG</sequence>
<keyword evidence="4" id="KW-0648">Protein biosynthesis</keyword>
<dbReference type="GO" id="GO:0004825">
    <property type="term" value="F:methionine-tRNA ligase activity"/>
    <property type="evidence" value="ECO:0007669"/>
    <property type="project" value="UniProtKB-EC"/>
</dbReference>
<keyword evidence="1 7" id="KW-0436">Ligase</keyword>
<evidence type="ECO:0000256" key="1">
    <source>
        <dbReference type="ARBA" id="ARBA00022598"/>
    </source>
</evidence>
<dbReference type="PANTHER" id="PTHR45765:SF1">
    <property type="entry name" value="METHIONINE--TRNA LIGASE, CYTOPLASMIC"/>
    <property type="match status" value="1"/>
</dbReference>
<dbReference type="EC" id="6.1.1.10" evidence="7"/>
<evidence type="ECO:0000256" key="5">
    <source>
        <dbReference type="ARBA" id="ARBA00023146"/>
    </source>
</evidence>
<dbReference type="Pfam" id="PF09334">
    <property type="entry name" value="tRNA-synt_1g"/>
    <property type="match status" value="1"/>
</dbReference>
<dbReference type="EMBL" id="UOEU01001074">
    <property type="protein sequence ID" value="VAW43393.1"/>
    <property type="molecule type" value="Genomic_DNA"/>
</dbReference>
<protein>
    <submittedName>
        <fullName evidence="7">Methionyl-tRNA synthetase</fullName>
        <ecNumber evidence="7">6.1.1.10</ecNumber>
    </submittedName>
</protein>
<feature type="domain" description="Methionyl/Leucyl tRNA synthetase" evidence="6">
    <location>
        <begin position="6"/>
        <end position="42"/>
    </location>
</feature>
<keyword evidence="3" id="KW-0067">ATP-binding</keyword>
<dbReference type="InterPro" id="IPR023458">
    <property type="entry name" value="Met-tRNA_ligase_1"/>
</dbReference>
<keyword evidence="5 7" id="KW-0030">Aminoacyl-tRNA synthetase</keyword>
<feature type="non-terminal residue" evidence="7">
    <location>
        <position position="42"/>
    </location>
</feature>
<reference evidence="7" key="1">
    <citation type="submission" date="2018-06" db="EMBL/GenBank/DDBJ databases">
        <authorList>
            <person name="Zhirakovskaya E."/>
        </authorList>
    </citation>
    <scope>NUCLEOTIDE SEQUENCE</scope>
</reference>
<dbReference type="Gene3D" id="3.40.50.620">
    <property type="entry name" value="HUPs"/>
    <property type="match status" value="1"/>
</dbReference>
<evidence type="ECO:0000256" key="2">
    <source>
        <dbReference type="ARBA" id="ARBA00022741"/>
    </source>
</evidence>
<dbReference type="InterPro" id="IPR014729">
    <property type="entry name" value="Rossmann-like_a/b/a_fold"/>
</dbReference>
<dbReference type="AlphaFoldDB" id="A0A3B0VTD2"/>
<evidence type="ECO:0000259" key="6">
    <source>
        <dbReference type="Pfam" id="PF09334"/>
    </source>
</evidence>
<dbReference type="InterPro" id="IPR015413">
    <property type="entry name" value="Methionyl/Leucyl_tRNA_Synth"/>
</dbReference>
<keyword evidence="2" id="KW-0547">Nucleotide-binding</keyword>
<name>A0A3B0VTD2_9ZZZZ</name>
<evidence type="ECO:0000256" key="3">
    <source>
        <dbReference type="ARBA" id="ARBA00022840"/>
    </source>
</evidence>